<keyword evidence="3" id="KW-0804">Transcription</keyword>
<dbReference type="SUPFAM" id="SSF46894">
    <property type="entry name" value="C-terminal effector domain of the bipartite response regulators"/>
    <property type="match status" value="1"/>
</dbReference>
<dbReference type="RefSeq" id="WP_382387363.1">
    <property type="nucleotide sequence ID" value="NZ_JBHLWI010000027.1"/>
</dbReference>
<keyword evidence="1" id="KW-0805">Transcription regulation</keyword>
<evidence type="ECO:0000256" key="3">
    <source>
        <dbReference type="ARBA" id="ARBA00023163"/>
    </source>
</evidence>
<dbReference type="InterPro" id="IPR036388">
    <property type="entry name" value="WH-like_DNA-bd_sf"/>
</dbReference>
<dbReference type="PRINTS" id="PR00038">
    <property type="entry name" value="HTHLUXR"/>
</dbReference>
<name>A0ABV6FSQ8_9BACT</name>
<evidence type="ECO:0000313" key="6">
    <source>
        <dbReference type="Proteomes" id="UP001589797"/>
    </source>
</evidence>
<sequence>MNKRLLKDLRKEQKISEYFTYWKNREFVSYPGEKELIEDLKRMSQNLAMKEGIVLGCFDYRDLSLAFFTENIEDITGYSPEFLKTNGMAGVVSALHPADAQEHVIFNNLVLEAFNNASLTEKNTFELSYTLRWLHKHTKEEIWFFTKAKPYLIDPKGNFVLDLHIAFQITNSEPLRNYDWNFSYIKDDGTKMHFKKDGTKTNEIGLTKKELEIAKLIKQGYKSKEIADHLHIALNTVFTHRKRMLKKLNAKNTAEMLKILNSYKVE</sequence>
<dbReference type="PROSITE" id="PS50043">
    <property type="entry name" value="HTH_LUXR_2"/>
    <property type="match status" value="1"/>
</dbReference>
<evidence type="ECO:0000313" key="5">
    <source>
        <dbReference type="EMBL" id="MFC0262908.1"/>
    </source>
</evidence>
<feature type="domain" description="HTH luxR-type" evidence="4">
    <location>
        <begin position="199"/>
        <end position="264"/>
    </location>
</feature>
<evidence type="ECO:0000256" key="2">
    <source>
        <dbReference type="ARBA" id="ARBA00023125"/>
    </source>
</evidence>
<gene>
    <name evidence="5" type="ORF">ACFFIP_09455</name>
</gene>
<comment type="caution">
    <text evidence="5">The sequence shown here is derived from an EMBL/GenBank/DDBJ whole genome shotgun (WGS) entry which is preliminary data.</text>
</comment>
<accession>A0ABV6FSQ8</accession>
<dbReference type="CDD" id="cd06170">
    <property type="entry name" value="LuxR_C_like"/>
    <property type="match status" value="1"/>
</dbReference>
<dbReference type="Pfam" id="PF00196">
    <property type="entry name" value="GerE"/>
    <property type="match status" value="1"/>
</dbReference>
<keyword evidence="6" id="KW-1185">Reference proteome</keyword>
<dbReference type="EMBL" id="JBHLWI010000027">
    <property type="protein sequence ID" value="MFC0262908.1"/>
    <property type="molecule type" value="Genomic_DNA"/>
</dbReference>
<dbReference type="InterPro" id="IPR000792">
    <property type="entry name" value="Tscrpt_reg_LuxR_C"/>
</dbReference>
<dbReference type="Proteomes" id="UP001589797">
    <property type="component" value="Unassembled WGS sequence"/>
</dbReference>
<reference evidence="5 6" key="1">
    <citation type="submission" date="2024-09" db="EMBL/GenBank/DDBJ databases">
        <authorList>
            <person name="Sun Q."/>
            <person name="Mori K."/>
        </authorList>
    </citation>
    <scope>NUCLEOTIDE SEQUENCE [LARGE SCALE GENOMIC DNA]</scope>
    <source>
        <strain evidence="5 6">CCM 7650</strain>
    </source>
</reference>
<dbReference type="Gene3D" id="3.30.450.20">
    <property type="entry name" value="PAS domain"/>
    <property type="match status" value="1"/>
</dbReference>
<dbReference type="InterPro" id="IPR016032">
    <property type="entry name" value="Sig_transdc_resp-reg_C-effctor"/>
</dbReference>
<evidence type="ECO:0000256" key="1">
    <source>
        <dbReference type="ARBA" id="ARBA00023015"/>
    </source>
</evidence>
<dbReference type="Gene3D" id="1.10.10.10">
    <property type="entry name" value="Winged helix-like DNA-binding domain superfamily/Winged helix DNA-binding domain"/>
    <property type="match status" value="1"/>
</dbReference>
<dbReference type="PANTHER" id="PTHR44688:SF16">
    <property type="entry name" value="DNA-BINDING TRANSCRIPTIONAL ACTIVATOR DEVR_DOSR"/>
    <property type="match status" value="1"/>
</dbReference>
<proteinExistence type="predicted"/>
<evidence type="ECO:0000259" key="4">
    <source>
        <dbReference type="PROSITE" id="PS50043"/>
    </source>
</evidence>
<keyword evidence="2" id="KW-0238">DNA-binding</keyword>
<dbReference type="PROSITE" id="PS00622">
    <property type="entry name" value="HTH_LUXR_1"/>
    <property type="match status" value="1"/>
</dbReference>
<dbReference type="PANTHER" id="PTHR44688">
    <property type="entry name" value="DNA-BINDING TRANSCRIPTIONAL ACTIVATOR DEVR_DOSR"/>
    <property type="match status" value="1"/>
</dbReference>
<dbReference type="SMART" id="SM00421">
    <property type="entry name" value="HTH_LUXR"/>
    <property type="match status" value="1"/>
</dbReference>
<organism evidence="5 6">
    <name type="scientific">Fontibacter flavus</name>
    <dbReference type="NCBI Taxonomy" id="654838"/>
    <lineage>
        <taxon>Bacteria</taxon>
        <taxon>Pseudomonadati</taxon>
        <taxon>Bacteroidota</taxon>
        <taxon>Cytophagia</taxon>
        <taxon>Cytophagales</taxon>
        <taxon>Cyclobacteriaceae</taxon>
        <taxon>Fontibacter</taxon>
    </lineage>
</organism>
<protein>
    <submittedName>
        <fullName evidence="5">LuxR C-terminal-related transcriptional regulator</fullName>
    </submittedName>
</protein>